<accession>A0A645D9K5</accession>
<comment type="caution">
    <text evidence="1">The sequence shown here is derived from an EMBL/GenBank/DDBJ whole genome shotgun (WGS) entry which is preliminary data.</text>
</comment>
<protein>
    <submittedName>
        <fullName evidence="1">Uncharacterized protein</fullName>
    </submittedName>
</protein>
<proteinExistence type="predicted"/>
<dbReference type="AlphaFoldDB" id="A0A645D9K5"/>
<sequence length="64" mass="7118">MNLAALRKGVGHPFANRLDRPEIGLYAAGDEHLFREIGEDQQPRAALRRLFHGEGVRHGITDGN</sequence>
<name>A0A645D9K5_9ZZZZ</name>
<reference evidence="1" key="1">
    <citation type="submission" date="2019-08" db="EMBL/GenBank/DDBJ databases">
        <authorList>
            <person name="Kucharzyk K."/>
            <person name="Murdoch R.W."/>
            <person name="Higgins S."/>
            <person name="Loffler F."/>
        </authorList>
    </citation>
    <scope>NUCLEOTIDE SEQUENCE</scope>
</reference>
<dbReference type="EMBL" id="VSSQ01034223">
    <property type="protein sequence ID" value="MPM86096.1"/>
    <property type="molecule type" value="Genomic_DNA"/>
</dbReference>
<gene>
    <name evidence="1" type="ORF">SDC9_133179</name>
</gene>
<organism evidence="1">
    <name type="scientific">bioreactor metagenome</name>
    <dbReference type="NCBI Taxonomy" id="1076179"/>
    <lineage>
        <taxon>unclassified sequences</taxon>
        <taxon>metagenomes</taxon>
        <taxon>ecological metagenomes</taxon>
    </lineage>
</organism>
<evidence type="ECO:0000313" key="1">
    <source>
        <dbReference type="EMBL" id="MPM86096.1"/>
    </source>
</evidence>